<evidence type="ECO:0000313" key="3">
    <source>
        <dbReference type="EMBL" id="KAJ8559628.1"/>
    </source>
</evidence>
<evidence type="ECO:0000259" key="2">
    <source>
        <dbReference type="Pfam" id="PF23156"/>
    </source>
</evidence>
<keyword evidence="4" id="KW-1185">Reference proteome</keyword>
<reference evidence="4" key="1">
    <citation type="journal article" date="2023" name="Proc. Natl. Acad. Sci. U.S.A.">
        <title>Genomic and structural basis for evolution of tropane alkaloid biosynthesis.</title>
        <authorList>
            <person name="Wanga Y.-J."/>
            <person name="Taina T."/>
            <person name="Yua J.-Y."/>
            <person name="Lia J."/>
            <person name="Xua B."/>
            <person name="Chenc J."/>
            <person name="D'Auriad J.C."/>
            <person name="Huanga J.-P."/>
            <person name="Huanga S.-X."/>
        </authorList>
    </citation>
    <scope>NUCLEOTIDE SEQUENCE [LARGE SCALE GENOMIC DNA]</scope>
    <source>
        <strain evidence="4">cv. KIB-2019</strain>
    </source>
</reference>
<name>A0A9Q1MG55_9SOLA</name>
<dbReference type="Proteomes" id="UP001152561">
    <property type="component" value="Unassembled WGS sequence"/>
</dbReference>
<dbReference type="OrthoDB" id="651546at2759"/>
<feature type="region of interest" description="Disordered" evidence="1">
    <location>
        <begin position="1"/>
        <end position="38"/>
    </location>
</feature>
<gene>
    <name evidence="3" type="ORF">K7X08_003686</name>
</gene>
<dbReference type="Pfam" id="PF23156">
    <property type="entry name" value="DUF7054"/>
    <property type="match status" value="1"/>
</dbReference>
<accession>A0A9Q1MG55</accession>
<evidence type="ECO:0000256" key="1">
    <source>
        <dbReference type="SAM" id="MobiDB-lite"/>
    </source>
</evidence>
<dbReference type="PANTHER" id="PTHR33270:SF19">
    <property type="match status" value="1"/>
</dbReference>
<dbReference type="InterPro" id="IPR055482">
    <property type="entry name" value="DUF7054"/>
</dbReference>
<dbReference type="AlphaFoldDB" id="A0A9Q1MG55"/>
<sequence length="195" mass="22100">MASPRSLRRVIDENNRKGKLSEKSMSFQGDNSRSTSEMCRMPRTVPNLFSGKENAADYSLELQVRPKLTKLLLNVTIQRSLGPIQVLISPESTVHDLIAATIRHYSKEGRRPALCSTDFSDYDLHYSQFSLDSLDRAEKLMALESRNFFLCPKKLGPETSMCSDLTTSSSRCKKQADTDVISIDLPWPKFMDFLL</sequence>
<feature type="compositionally biased region" description="Polar residues" evidence="1">
    <location>
        <begin position="23"/>
        <end position="37"/>
    </location>
</feature>
<feature type="compositionally biased region" description="Basic and acidic residues" evidence="1">
    <location>
        <begin position="9"/>
        <end position="22"/>
    </location>
</feature>
<feature type="domain" description="DUF7054" evidence="2">
    <location>
        <begin position="67"/>
        <end position="151"/>
    </location>
</feature>
<dbReference type="InterPro" id="IPR040358">
    <property type="entry name" value="At4g22758-like"/>
</dbReference>
<proteinExistence type="predicted"/>
<dbReference type="PANTHER" id="PTHR33270">
    <property type="entry name" value="BNAC05G50380D PROTEIN"/>
    <property type="match status" value="1"/>
</dbReference>
<comment type="caution">
    <text evidence="3">The sequence shown here is derived from an EMBL/GenBank/DDBJ whole genome shotgun (WGS) entry which is preliminary data.</text>
</comment>
<dbReference type="EMBL" id="JAJAGQ010000006">
    <property type="protein sequence ID" value="KAJ8559628.1"/>
    <property type="molecule type" value="Genomic_DNA"/>
</dbReference>
<organism evidence="3 4">
    <name type="scientific">Anisodus acutangulus</name>
    <dbReference type="NCBI Taxonomy" id="402998"/>
    <lineage>
        <taxon>Eukaryota</taxon>
        <taxon>Viridiplantae</taxon>
        <taxon>Streptophyta</taxon>
        <taxon>Embryophyta</taxon>
        <taxon>Tracheophyta</taxon>
        <taxon>Spermatophyta</taxon>
        <taxon>Magnoliopsida</taxon>
        <taxon>eudicotyledons</taxon>
        <taxon>Gunneridae</taxon>
        <taxon>Pentapetalae</taxon>
        <taxon>asterids</taxon>
        <taxon>lamiids</taxon>
        <taxon>Solanales</taxon>
        <taxon>Solanaceae</taxon>
        <taxon>Solanoideae</taxon>
        <taxon>Hyoscyameae</taxon>
        <taxon>Anisodus</taxon>
    </lineage>
</organism>
<protein>
    <recommendedName>
        <fullName evidence="2">DUF7054 domain-containing protein</fullName>
    </recommendedName>
</protein>
<evidence type="ECO:0000313" key="4">
    <source>
        <dbReference type="Proteomes" id="UP001152561"/>
    </source>
</evidence>